<dbReference type="Gene3D" id="3.40.50.1820">
    <property type="entry name" value="alpha/beta hydrolase"/>
    <property type="match status" value="1"/>
</dbReference>
<dbReference type="PANTHER" id="PTHR12277:SF79">
    <property type="entry name" value="XAA-PRO DIPEPTIDYL-PEPTIDASE-RELATED"/>
    <property type="match status" value="1"/>
</dbReference>
<dbReference type="SUPFAM" id="SSF53474">
    <property type="entry name" value="alpha/beta-Hydrolases"/>
    <property type="match status" value="1"/>
</dbReference>
<feature type="transmembrane region" description="Helical" evidence="1">
    <location>
        <begin position="7"/>
        <end position="29"/>
    </location>
</feature>
<accession>S5DL78</accession>
<sequence>MIKKLGYILVILTLVILGGAGWFFSGVIYEGALNPEFNDSGSIGTAEDRVLVSEVNSNSIILNVEEELWGPLLERGIYGIIGQNGDAVVGNIISTEGTTVKRELLNINGTIVVGDKIRGTSLVVRDDNNEYKILGTSGWSGQASEGVYTPKSVSNLDYETIYYKSELGEFPAYLTNKGDKGIVIFVHGFRGDYSREVFAKMRAGEIVDMGYRSMIISYRNDKGLPKDPSGIFQYGTTEWKDIDAAINKALEFTDNVVLFGTSGGGGPISSWLKNSVDKSKIKGIIYEAPVINFWESVEVNGAARYPWVPGQLFGYFKIFTEIRYDVDFQKMNFTDAVINSDIPVLLFHGDDDEWVPIEMSDLIASSRDTNFTYIRYENVGHVTSWNADPDNYVYQLSQFLAGLD</sequence>
<proteinExistence type="predicted"/>
<evidence type="ECO:0000313" key="2">
    <source>
        <dbReference type="EMBL" id="AGQ19631.1"/>
    </source>
</evidence>
<reference evidence="2" key="1">
    <citation type="journal article" date="2013" name="Sci. Rep.">
        <title>Metagenomics uncovers a new group of low GC and ultra-small marine Actinobacteria.</title>
        <authorList>
            <person name="Ghai R."/>
            <person name="Mizuno C.M."/>
            <person name="Picazo A."/>
            <person name="Camacho A."/>
            <person name="Rodriguez-Valera F."/>
        </authorList>
    </citation>
    <scope>NUCLEOTIDE SEQUENCE</scope>
</reference>
<keyword evidence="1" id="KW-1133">Transmembrane helix</keyword>
<dbReference type="EMBL" id="KC811138">
    <property type="protein sequence ID" value="AGQ19631.1"/>
    <property type="molecule type" value="Genomic_DNA"/>
</dbReference>
<dbReference type="InterPro" id="IPR029058">
    <property type="entry name" value="AB_hydrolase_fold"/>
</dbReference>
<keyword evidence="1" id="KW-0812">Transmembrane</keyword>
<evidence type="ECO:0000256" key="1">
    <source>
        <dbReference type="SAM" id="Phobius"/>
    </source>
</evidence>
<name>S5DL78_9ACTN</name>
<dbReference type="PANTHER" id="PTHR12277">
    <property type="entry name" value="ALPHA/BETA HYDROLASE DOMAIN-CONTAINING PROTEIN"/>
    <property type="match status" value="1"/>
</dbReference>
<keyword evidence="1" id="KW-0472">Membrane</keyword>
<protein>
    <submittedName>
        <fullName evidence="2">MedDCM-OCT-S40-C233-cds3</fullName>
    </submittedName>
</protein>
<dbReference type="AlphaFoldDB" id="S5DL78"/>
<organism evidence="2">
    <name type="scientific">Candidatus Actinomarina minuta</name>
    <dbReference type="NCBI Taxonomy" id="1389454"/>
    <lineage>
        <taxon>Bacteria</taxon>
        <taxon>Bacillati</taxon>
        <taxon>Actinomycetota</taxon>
        <taxon>Actinomycetes</taxon>
        <taxon>Candidatus Actinomarinidae</taxon>
        <taxon>Candidatus Actinomarinales</taxon>
        <taxon>Candidatus Actinomarineae</taxon>
        <taxon>Candidatus Actinomarinaceae</taxon>
        <taxon>Candidatus Actinomarina</taxon>
    </lineage>
</organism>